<dbReference type="Gene3D" id="1.20.144.10">
    <property type="entry name" value="Phosphatidic acid phosphatase type 2/haloperoxidase"/>
    <property type="match status" value="1"/>
</dbReference>
<dbReference type="InterPro" id="IPR000326">
    <property type="entry name" value="PAP2/HPO"/>
</dbReference>
<dbReference type="GO" id="GO:0050380">
    <property type="term" value="F:undecaprenyl-diphosphatase activity"/>
    <property type="evidence" value="ECO:0007669"/>
    <property type="project" value="UniProtKB-EC"/>
</dbReference>
<comment type="subcellular location">
    <subcellularLocation>
        <location evidence="1">Cell membrane</location>
        <topology evidence="1">Multi-pass membrane protein</topology>
    </subcellularLocation>
</comment>
<dbReference type="SUPFAM" id="SSF48317">
    <property type="entry name" value="Acid phosphatase/Vanadium-dependent haloperoxidase"/>
    <property type="match status" value="1"/>
</dbReference>
<proteinExistence type="predicted"/>
<evidence type="ECO:0000256" key="2">
    <source>
        <dbReference type="ARBA" id="ARBA00012374"/>
    </source>
</evidence>
<evidence type="ECO:0000256" key="3">
    <source>
        <dbReference type="ARBA" id="ARBA00022475"/>
    </source>
</evidence>
<keyword evidence="7 10" id="KW-0472">Membrane</keyword>
<evidence type="ECO:0000256" key="4">
    <source>
        <dbReference type="ARBA" id="ARBA00022692"/>
    </source>
</evidence>
<dbReference type="SMART" id="SM00014">
    <property type="entry name" value="acidPPc"/>
    <property type="match status" value="1"/>
</dbReference>
<evidence type="ECO:0000259" key="11">
    <source>
        <dbReference type="SMART" id="SM00014"/>
    </source>
</evidence>
<keyword evidence="6 10" id="KW-1133">Transmembrane helix</keyword>
<dbReference type="PANTHER" id="PTHR14969">
    <property type="entry name" value="SPHINGOSINE-1-PHOSPHATE PHOSPHOHYDROLASE"/>
    <property type="match status" value="1"/>
</dbReference>
<feature type="transmembrane region" description="Helical" evidence="10">
    <location>
        <begin position="109"/>
        <end position="137"/>
    </location>
</feature>
<dbReference type="KEGG" id="tvr:TVD_04195"/>
<evidence type="ECO:0000256" key="1">
    <source>
        <dbReference type="ARBA" id="ARBA00004651"/>
    </source>
</evidence>
<protein>
    <recommendedName>
        <fullName evidence="2">undecaprenyl-diphosphate phosphatase</fullName>
        <ecNumber evidence="2">3.6.1.27</ecNumber>
    </recommendedName>
    <alternativeName>
        <fullName evidence="8">Undecaprenyl pyrophosphate phosphatase</fullName>
    </alternativeName>
</protein>
<organism evidence="12 13">
    <name type="scientific">Thioalkalivibrio versutus</name>
    <dbReference type="NCBI Taxonomy" id="106634"/>
    <lineage>
        <taxon>Bacteria</taxon>
        <taxon>Pseudomonadati</taxon>
        <taxon>Pseudomonadota</taxon>
        <taxon>Gammaproteobacteria</taxon>
        <taxon>Chromatiales</taxon>
        <taxon>Ectothiorhodospiraceae</taxon>
        <taxon>Thioalkalivibrio</taxon>
    </lineage>
</organism>
<dbReference type="EMBL" id="CP011367">
    <property type="protein sequence ID" value="AKJ94619.1"/>
    <property type="molecule type" value="Genomic_DNA"/>
</dbReference>
<evidence type="ECO:0000256" key="9">
    <source>
        <dbReference type="ARBA" id="ARBA00047594"/>
    </source>
</evidence>
<dbReference type="PANTHER" id="PTHR14969:SF62">
    <property type="entry name" value="DECAPRENYLPHOSPHORYL-5-PHOSPHORIBOSE PHOSPHATASE RV3807C-RELATED"/>
    <property type="match status" value="1"/>
</dbReference>
<evidence type="ECO:0000313" key="13">
    <source>
        <dbReference type="Proteomes" id="UP000064201"/>
    </source>
</evidence>
<evidence type="ECO:0000256" key="7">
    <source>
        <dbReference type="ARBA" id="ARBA00023136"/>
    </source>
</evidence>
<dbReference type="Proteomes" id="UP000064201">
    <property type="component" value="Chromosome"/>
</dbReference>
<accession>A0A0G3G2M2</accession>
<reference evidence="12 13" key="1">
    <citation type="submission" date="2015-04" db="EMBL/GenBank/DDBJ databases">
        <title>Complete Sequence for the Genome of the Thioalkalivibrio versutus D301.</title>
        <authorList>
            <person name="Mu T."/>
            <person name="Zhou J."/>
            <person name="Xu X."/>
        </authorList>
    </citation>
    <scope>NUCLEOTIDE SEQUENCE [LARGE SCALE GENOMIC DNA]</scope>
    <source>
        <strain evidence="12 13">D301</strain>
    </source>
</reference>
<sequence>MDEFELAVCEQFNHYNRRRDVSGFFGWISRLGDGVIWYALMLALPLIHGPQAAWVSLQMAVVGLASLPLYKWLKRRTSRRRPCHRGRPFARTVDPLDEFSFPSGHTMHAVGFAVILVAWFPVWAWLVVPFAVLVAASRLVLALHYPSDVAMGALIGATVAATVLGLVSLL</sequence>
<dbReference type="OrthoDB" id="9780507at2"/>
<keyword evidence="4 10" id="KW-0812">Transmembrane</keyword>
<keyword evidence="5" id="KW-0378">Hydrolase</keyword>
<feature type="transmembrane region" description="Helical" evidence="10">
    <location>
        <begin position="149"/>
        <end position="169"/>
    </location>
</feature>
<dbReference type="InterPro" id="IPR036938">
    <property type="entry name" value="PAP2/HPO_sf"/>
</dbReference>
<dbReference type="EC" id="3.6.1.27" evidence="2"/>
<comment type="catalytic activity">
    <reaction evidence="9">
        <text>di-trans,octa-cis-undecaprenyl diphosphate + H2O = di-trans,octa-cis-undecaprenyl phosphate + phosphate + H(+)</text>
        <dbReference type="Rhea" id="RHEA:28094"/>
        <dbReference type="ChEBI" id="CHEBI:15377"/>
        <dbReference type="ChEBI" id="CHEBI:15378"/>
        <dbReference type="ChEBI" id="CHEBI:43474"/>
        <dbReference type="ChEBI" id="CHEBI:58405"/>
        <dbReference type="ChEBI" id="CHEBI:60392"/>
        <dbReference type="EC" id="3.6.1.27"/>
    </reaction>
</comment>
<keyword evidence="3" id="KW-1003">Cell membrane</keyword>
<feature type="transmembrane region" description="Helical" evidence="10">
    <location>
        <begin position="53"/>
        <end position="73"/>
    </location>
</feature>
<gene>
    <name evidence="12" type="ORF">TVD_04195</name>
</gene>
<evidence type="ECO:0000256" key="6">
    <source>
        <dbReference type="ARBA" id="ARBA00022989"/>
    </source>
</evidence>
<dbReference type="CDD" id="cd01610">
    <property type="entry name" value="PAP2_like"/>
    <property type="match status" value="1"/>
</dbReference>
<dbReference type="GO" id="GO:0005886">
    <property type="term" value="C:plasma membrane"/>
    <property type="evidence" value="ECO:0007669"/>
    <property type="project" value="UniProtKB-SubCell"/>
</dbReference>
<dbReference type="PATRIC" id="fig|106634.4.peg.854"/>
<feature type="domain" description="Phosphatidic acid phosphatase type 2/haloperoxidase" evidence="11">
    <location>
        <begin position="57"/>
        <end position="164"/>
    </location>
</feature>
<evidence type="ECO:0000256" key="5">
    <source>
        <dbReference type="ARBA" id="ARBA00022801"/>
    </source>
</evidence>
<dbReference type="Pfam" id="PF01569">
    <property type="entry name" value="PAP2"/>
    <property type="match status" value="1"/>
</dbReference>
<name>A0A0G3G2M2_9GAMM</name>
<evidence type="ECO:0000256" key="10">
    <source>
        <dbReference type="SAM" id="Phobius"/>
    </source>
</evidence>
<keyword evidence="13" id="KW-1185">Reference proteome</keyword>
<evidence type="ECO:0000256" key="8">
    <source>
        <dbReference type="ARBA" id="ARBA00032707"/>
    </source>
</evidence>
<evidence type="ECO:0000313" key="12">
    <source>
        <dbReference type="EMBL" id="AKJ94619.1"/>
    </source>
</evidence>
<dbReference type="STRING" id="106634.TVD_04195"/>
<dbReference type="AlphaFoldDB" id="A0A0G3G2M2"/>
<feature type="transmembrane region" description="Helical" evidence="10">
    <location>
        <begin position="24"/>
        <end position="47"/>
    </location>
</feature>